<sequence length="295" mass="33020">MSGGRVPVKVEGRDLRLSNLDKVLYPQEGFTKAEVIDYYSRIAPVLLPHLRGRPLTVKRYPNGVEGPSFFEKNAPQHVPDWIRTVTVPTPGSTKDRDTIDFAVIEDLPALVFFANLAALELHVPMWRVDGKDRPRDPDTLVFDLDPGAPATIVECCRVACLLREVLDEDGLSACPKTSGSKGMQLYAPWRREDDPREYARKVARRLESGHRDEIVSVMTKKVREGKVLIDWSQNNTAKTTVAPYSLRARARPTVSTPLTWEEVEECDDADEMVFTAADVLARVEEHGDLFGPVAP</sequence>
<dbReference type="GO" id="GO:0016874">
    <property type="term" value="F:ligase activity"/>
    <property type="evidence" value="ECO:0007669"/>
    <property type="project" value="UniProtKB-KW"/>
</dbReference>
<comment type="caution">
    <text evidence="2">The sequence shown here is derived from an EMBL/GenBank/DDBJ whole genome shotgun (WGS) entry which is preliminary data.</text>
</comment>
<dbReference type="Pfam" id="PF21686">
    <property type="entry name" value="LigD_Prim-Pol"/>
    <property type="match status" value="1"/>
</dbReference>
<dbReference type="EMBL" id="QMEY01000007">
    <property type="protein sequence ID" value="RBQ18467.1"/>
    <property type="molecule type" value="Genomic_DNA"/>
</dbReference>
<gene>
    <name evidence="2" type="ORF">DP939_18315</name>
</gene>
<dbReference type="InterPro" id="IPR014145">
    <property type="entry name" value="LigD_pol_dom"/>
</dbReference>
<proteinExistence type="predicted"/>
<keyword evidence="3" id="KW-1185">Reference proteome</keyword>
<evidence type="ECO:0000259" key="1">
    <source>
        <dbReference type="Pfam" id="PF21686"/>
    </source>
</evidence>
<dbReference type="AlphaFoldDB" id="A0A366LXG8"/>
<dbReference type="NCBIfam" id="TIGR02778">
    <property type="entry name" value="ligD_pol"/>
    <property type="match status" value="1"/>
</dbReference>
<protein>
    <submittedName>
        <fullName evidence="2">ATP-dependent DNA ligase</fullName>
    </submittedName>
</protein>
<dbReference type="Gene3D" id="3.90.920.10">
    <property type="entry name" value="DNA primase, PRIM domain"/>
    <property type="match status" value="1"/>
</dbReference>
<name>A0A366LXG8_9ACTN</name>
<evidence type="ECO:0000313" key="2">
    <source>
        <dbReference type="EMBL" id="RBQ18467.1"/>
    </source>
</evidence>
<dbReference type="Proteomes" id="UP000253303">
    <property type="component" value="Unassembled WGS sequence"/>
</dbReference>
<accession>A0A366LXG8</accession>
<dbReference type="PANTHER" id="PTHR42705">
    <property type="entry name" value="BIFUNCTIONAL NON-HOMOLOGOUS END JOINING PROTEIN LIGD"/>
    <property type="match status" value="1"/>
</dbReference>
<dbReference type="PANTHER" id="PTHR42705:SF2">
    <property type="entry name" value="BIFUNCTIONAL NON-HOMOLOGOUS END JOINING PROTEIN LIGD"/>
    <property type="match status" value="1"/>
</dbReference>
<dbReference type="RefSeq" id="WP_113981942.1">
    <property type="nucleotide sequence ID" value="NZ_QMEY01000007.1"/>
</dbReference>
<dbReference type="InterPro" id="IPR052171">
    <property type="entry name" value="NHEJ_LigD"/>
</dbReference>
<feature type="domain" description="DNA ligase D polymerase" evidence="1">
    <location>
        <begin position="31"/>
        <end position="290"/>
    </location>
</feature>
<dbReference type="CDD" id="cd04863">
    <property type="entry name" value="MtLigD_Pol_like"/>
    <property type="match status" value="1"/>
</dbReference>
<dbReference type="OrthoDB" id="4296267at2"/>
<dbReference type="InterPro" id="IPR033649">
    <property type="entry name" value="MtLigD_Pol-like"/>
</dbReference>
<reference evidence="2 3" key="1">
    <citation type="submission" date="2018-06" db="EMBL/GenBank/DDBJ databases">
        <title>Sphaerisporangium craniellae sp. nov., isolated from a marine sponge in the South China Sea.</title>
        <authorList>
            <person name="Li L."/>
        </authorList>
    </citation>
    <scope>NUCLEOTIDE SEQUENCE [LARGE SCALE GENOMIC DNA]</scope>
    <source>
        <strain evidence="2 3">LHW63015</strain>
    </source>
</reference>
<keyword evidence="2" id="KW-0436">Ligase</keyword>
<organism evidence="2 3">
    <name type="scientific">Spongiactinospora rosea</name>
    <dbReference type="NCBI Taxonomy" id="2248750"/>
    <lineage>
        <taxon>Bacteria</taxon>
        <taxon>Bacillati</taxon>
        <taxon>Actinomycetota</taxon>
        <taxon>Actinomycetes</taxon>
        <taxon>Streptosporangiales</taxon>
        <taxon>Streptosporangiaceae</taxon>
        <taxon>Spongiactinospora</taxon>
    </lineage>
</organism>
<evidence type="ECO:0000313" key="3">
    <source>
        <dbReference type="Proteomes" id="UP000253303"/>
    </source>
</evidence>